<accession>A0A2I8VJI9</accession>
<dbReference type="EMBL" id="CP026309">
    <property type="protein sequence ID" value="AUV82103.1"/>
    <property type="molecule type" value="Genomic_DNA"/>
</dbReference>
<keyword evidence="1" id="KW-0472">Membrane</keyword>
<dbReference type="Proteomes" id="UP000236584">
    <property type="component" value="Chromosome"/>
</dbReference>
<feature type="transmembrane region" description="Helical" evidence="1">
    <location>
        <begin position="27"/>
        <end position="44"/>
    </location>
</feature>
<dbReference type="KEGG" id="srub:C2R22_10960"/>
<feature type="transmembrane region" description="Helical" evidence="1">
    <location>
        <begin position="101"/>
        <end position="118"/>
    </location>
</feature>
<evidence type="ECO:0000313" key="3">
    <source>
        <dbReference type="Proteomes" id="UP000236584"/>
    </source>
</evidence>
<gene>
    <name evidence="2" type="ORF">C2R22_10960</name>
</gene>
<name>A0A2I8VJI9_9EURY</name>
<keyword evidence="3" id="KW-1185">Reference proteome</keyword>
<keyword evidence="1" id="KW-1133">Transmembrane helix</keyword>
<sequence length="122" mass="13161">MALVTEREDRAAGTVERLFASLAARRYPIYLGGLGVVVLVRAFAPTWTRTPVFVLALTLMCTTYLAELHGRAETETRTLVVALAVAGVAVGAFVVAEVNPVGGFLFVLGGLFFFRAATRRRT</sequence>
<keyword evidence="1" id="KW-0812">Transmembrane</keyword>
<protein>
    <submittedName>
        <fullName evidence="2">Uncharacterized protein</fullName>
    </submittedName>
</protein>
<evidence type="ECO:0000313" key="2">
    <source>
        <dbReference type="EMBL" id="AUV82103.1"/>
    </source>
</evidence>
<organism evidence="2 3">
    <name type="scientific">Salinigranum rubrum</name>
    <dbReference type="NCBI Taxonomy" id="755307"/>
    <lineage>
        <taxon>Archaea</taxon>
        <taxon>Methanobacteriati</taxon>
        <taxon>Methanobacteriota</taxon>
        <taxon>Stenosarchaea group</taxon>
        <taxon>Halobacteria</taxon>
        <taxon>Halobacteriales</taxon>
        <taxon>Haloferacaceae</taxon>
        <taxon>Salinigranum</taxon>
    </lineage>
</organism>
<feature type="transmembrane region" description="Helical" evidence="1">
    <location>
        <begin position="78"/>
        <end position="95"/>
    </location>
</feature>
<evidence type="ECO:0000256" key="1">
    <source>
        <dbReference type="SAM" id="Phobius"/>
    </source>
</evidence>
<reference evidence="2 3" key="1">
    <citation type="submission" date="2018-01" db="EMBL/GenBank/DDBJ databases">
        <title>Complete genome sequence of Salinigranum rubrum GX10T, an extremely halophilic archaeon isolated from a marine solar saltern.</title>
        <authorList>
            <person name="Han S."/>
        </authorList>
    </citation>
    <scope>NUCLEOTIDE SEQUENCE [LARGE SCALE GENOMIC DNA]</scope>
    <source>
        <strain evidence="2 3">GX10</strain>
    </source>
</reference>
<feature type="transmembrane region" description="Helical" evidence="1">
    <location>
        <begin position="50"/>
        <end position="66"/>
    </location>
</feature>
<proteinExistence type="predicted"/>
<dbReference type="AlphaFoldDB" id="A0A2I8VJI9"/>